<name>A0A916YHQ9_9SPHN</name>
<evidence type="ECO:0000313" key="2">
    <source>
        <dbReference type="Proteomes" id="UP000598997"/>
    </source>
</evidence>
<dbReference type="OrthoDB" id="9804153at2"/>
<sequence length="120" mass="13168">MFIRSENLFVRPAWPEDRVRLSGLDVPARHDPLKFEGQGLVVTFPGGQGPEGQDLAGARLIGTAVFRVMRRKWQPVLWLAPAWRNVGLFDEAEDSLAQLARQLPPPSGEAGLEELAAIAA</sequence>
<dbReference type="RefSeq" id="WP_066761104.1">
    <property type="nucleotide sequence ID" value="NZ_BMIO01000005.1"/>
</dbReference>
<evidence type="ECO:0000313" key="1">
    <source>
        <dbReference type="EMBL" id="GGD45163.1"/>
    </source>
</evidence>
<keyword evidence="2" id="KW-1185">Reference proteome</keyword>
<dbReference type="AlphaFoldDB" id="A0A916YHQ9"/>
<dbReference type="Proteomes" id="UP000598997">
    <property type="component" value="Unassembled WGS sequence"/>
</dbReference>
<comment type="caution">
    <text evidence="1">The sequence shown here is derived from an EMBL/GenBank/DDBJ whole genome shotgun (WGS) entry which is preliminary data.</text>
</comment>
<proteinExistence type="predicted"/>
<gene>
    <name evidence="1" type="ORF">GCM10010989_19110</name>
</gene>
<dbReference type="EMBL" id="BMIO01000005">
    <property type="protein sequence ID" value="GGD45163.1"/>
    <property type="molecule type" value="Genomic_DNA"/>
</dbReference>
<accession>A0A916YHQ9</accession>
<organism evidence="1 2">
    <name type="scientific">Croceicoccus pelagius</name>
    <dbReference type="NCBI Taxonomy" id="1703341"/>
    <lineage>
        <taxon>Bacteria</taxon>
        <taxon>Pseudomonadati</taxon>
        <taxon>Pseudomonadota</taxon>
        <taxon>Alphaproteobacteria</taxon>
        <taxon>Sphingomonadales</taxon>
        <taxon>Erythrobacteraceae</taxon>
        <taxon>Croceicoccus</taxon>
    </lineage>
</organism>
<reference evidence="1 2" key="1">
    <citation type="journal article" date="2014" name="Int. J. Syst. Evol. Microbiol.">
        <title>Complete genome sequence of Corynebacterium casei LMG S-19264T (=DSM 44701T), isolated from a smear-ripened cheese.</title>
        <authorList>
            <consortium name="US DOE Joint Genome Institute (JGI-PGF)"/>
            <person name="Walter F."/>
            <person name="Albersmeier A."/>
            <person name="Kalinowski J."/>
            <person name="Ruckert C."/>
        </authorList>
    </citation>
    <scope>NUCLEOTIDE SEQUENCE [LARGE SCALE GENOMIC DNA]</scope>
    <source>
        <strain evidence="1 2">CGMCC 1.15358</strain>
    </source>
</reference>
<protein>
    <submittedName>
        <fullName evidence="1">Uncharacterized protein</fullName>
    </submittedName>
</protein>